<dbReference type="InterPro" id="IPR036047">
    <property type="entry name" value="F-box-like_dom_sf"/>
</dbReference>
<dbReference type="EMBL" id="JAACJO010000008">
    <property type="protein sequence ID" value="KAF5355031.1"/>
    <property type="molecule type" value="Genomic_DNA"/>
</dbReference>
<gene>
    <name evidence="2" type="ORF">D9756_005606</name>
</gene>
<comment type="caution">
    <text evidence="2">The sequence shown here is derived from an EMBL/GenBank/DDBJ whole genome shotgun (WGS) entry which is preliminary data.</text>
</comment>
<proteinExistence type="predicted"/>
<name>A0A8H5FZJ7_9AGAR</name>
<dbReference type="OrthoDB" id="2688364at2759"/>
<evidence type="ECO:0000313" key="3">
    <source>
        <dbReference type="Proteomes" id="UP000559027"/>
    </source>
</evidence>
<dbReference type="SUPFAM" id="SSF81383">
    <property type="entry name" value="F-box domain"/>
    <property type="match status" value="1"/>
</dbReference>
<dbReference type="SMART" id="SM00256">
    <property type="entry name" value="FBOX"/>
    <property type="match status" value="1"/>
</dbReference>
<feature type="domain" description="F-box" evidence="1">
    <location>
        <begin position="2"/>
        <end position="48"/>
    </location>
</feature>
<evidence type="ECO:0000259" key="1">
    <source>
        <dbReference type="PROSITE" id="PS50181"/>
    </source>
</evidence>
<dbReference type="AlphaFoldDB" id="A0A8H5FZJ7"/>
<dbReference type="Proteomes" id="UP000559027">
    <property type="component" value="Unassembled WGS sequence"/>
</dbReference>
<accession>A0A8H5FZJ7</accession>
<evidence type="ECO:0000313" key="2">
    <source>
        <dbReference type="EMBL" id="KAF5355031.1"/>
    </source>
</evidence>
<keyword evidence="3" id="KW-1185">Reference proteome</keyword>
<dbReference type="Pfam" id="PF12937">
    <property type="entry name" value="F-box-like"/>
    <property type="match status" value="1"/>
</dbReference>
<dbReference type="PROSITE" id="PS50181">
    <property type="entry name" value="FBOX"/>
    <property type="match status" value="1"/>
</dbReference>
<dbReference type="Gene3D" id="1.20.1280.50">
    <property type="match status" value="1"/>
</dbReference>
<dbReference type="InterPro" id="IPR001810">
    <property type="entry name" value="F-box_dom"/>
</dbReference>
<dbReference type="PROSITE" id="PS51257">
    <property type="entry name" value="PROKAR_LIPOPROTEIN"/>
    <property type="match status" value="1"/>
</dbReference>
<protein>
    <recommendedName>
        <fullName evidence="1">F-box domain-containing protein</fullName>
    </recommendedName>
</protein>
<organism evidence="2 3">
    <name type="scientific">Leucocoprinus leucothites</name>
    <dbReference type="NCBI Taxonomy" id="201217"/>
    <lineage>
        <taxon>Eukaryota</taxon>
        <taxon>Fungi</taxon>
        <taxon>Dikarya</taxon>
        <taxon>Basidiomycota</taxon>
        <taxon>Agaricomycotina</taxon>
        <taxon>Agaricomycetes</taxon>
        <taxon>Agaricomycetidae</taxon>
        <taxon>Agaricales</taxon>
        <taxon>Agaricineae</taxon>
        <taxon>Agaricaceae</taxon>
        <taxon>Leucocoprinus</taxon>
    </lineage>
</organism>
<reference evidence="2 3" key="1">
    <citation type="journal article" date="2020" name="ISME J.">
        <title>Uncovering the hidden diversity of litter-decomposition mechanisms in mushroom-forming fungi.</title>
        <authorList>
            <person name="Floudas D."/>
            <person name="Bentzer J."/>
            <person name="Ahren D."/>
            <person name="Johansson T."/>
            <person name="Persson P."/>
            <person name="Tunlid A."/>
        </authorList>
    </citation>
    <scope>NUCLEOTIDE SEQUENCE [LARGE SCALE GENOMIC DNA]</scope>
    <source>
        <strain evidence="2 3">CBS 146.42</strain>
    </source>
</reference>
<sequence length="505" mass="56948">MSSKLLALPDDVLGEILVSLPALSILSCRRVCRKLNQLTNARHIWFTVFNRTQHMLRPTITEPASQPLSKLEMTIVRAEKLNMKFMSDNWICPSPVRAYRLQNRDGLRSPLVIMGEYLVCLAGSYLETTYQWISKRTAHLENGSVAFEYEVPIHMNPHEGQRVADYHLHQMDHDSNTFYVISGPDPADDIIEEYVQLAEFKLDGVSSKPYLSKCSQLAVNPRKRPNNHMSIGRCAVAYYYKPDSGYGINVTIVDFRTTAISHYQLVLPNPPHRGVYFKKHTCVSDTHLLLILNNIDFYIFARPSAHDTTPVQLQPITSGRLPSLTRATHQIFHQISSNSFITVGIHFTGDDDETTNIHLISLKKRNSETDWTVEIETKEIQGSYINAGGSIFAVSPNPKTDCILGILSCESFSEVGMHHDLPESEGITYWLLRIEGLNSDTIDKPPGNHVKLVYMIMKPWVVEGRARDDELCCIDFDPFSGTALLASPPPDTVPGYQSIVALDYL</sequence>